<dbReference type="PANTHER" id="PTHR33570">
    <property type="entry name" value="4-CARBOXYMUCONOLACTONE DECARBOXYLASE FAMILY PROTEIN"/>
    <property type="match status" value="1"/>
</dbReference>
<dbReference type="RefSeq" id="WP_155303273.1">
    <property type="nucleotide sequence ID" value="NZ_AP021875.1"/>
</dbReference>
<gene>
    <name evidence="2" type="ORF">DSCW_16470</name>
</gene>
<dbReference type="Gene3D" id="1.20.1290.10">
    <property type="entry name" value="AhpD-like"/>
    <property type="match status" value="1"/>
</dbReference>
<accession>A0A5K7Z0P9</accession>
<dbReference type="SUPFAM" id="SSF69118">
    <property type="entry name" value="AhpD-like"/>
    <property type="match status" value="1"/>
</dbReference>
<feature type="domain" description="Carboxymuconolactone decarboxylase-like" evidence="1">
    <location>
        <begin position="158"/>
        <end position="238"/>
    </location>
</feature>
<proteinExistence type="predicted"/>
<evidence type="ECO:0000259" key="1">
    <source>
        <dbReference type="Pfam" id="PF02627"/>
    </source>
</evidence>
<sequence length="244" mass="26290">MKSAVISFFIAIALSIPGAALGLEKKHKENVLSLDQRQQGIIPIAAFTASGDMDRLKPVLNQGLDNGLTVNEIKEVLVHLYAYTGFPRSLNAMGAFMGVVDERKANGIEDTVGKEAGPVPADFNRDAYGAKVRAKLAGRETDISGAKWQVFSPAMDMFLKEHLFADLFVRDVISHKDRELATISALANMTGTEGQLRFHLGAAMNTGLTEAQMNGFISVLGAKVGKAQAESARNILTEVLSSRK</sequence>
<organism evidence="2 3">
    <name type="scientific">Desulfosarcina widdelii</name>
    <dbReference type="NCBI Taxonomy" id="947919"/>
    <lineage>
        <taxon>Bacteria</taxon>
        <taxon>Pseudomonadati</taxon>
        <taxon>Thermodesulfobacteriota</taxon>
        <taxon>Desulfobacteria</taxon>
        <taxon>Desulfobacterales</taxon>
        <taxon>Desulfosarcinaceae</taxon>
        <taxon>Desulfosarcina</taxon>
    </lineage>
</organism>
<dbReference type="InterPro" id="IPR029032">
    <property type="entry name" value="AhpD-like"/>
</dbReference>
<dbReference type="KEGG" id="dwd:DSCW_16470"/>
<keyword evidence="3" id="KW-1185">Reference proteome</keyword>
<dbReference type="InterPro" id="IPR003779">
    <property type="entry name" value="CMD-like"/>
</dbReference>
<dbReference type="Pfam" id="PF02627">
    <property type="entry name" value="CMD"/>
    <property type="match status" value="2"/>
</dbReference>
<reference evidence="2 3" key="1">
    <citation type="submission" date="2019-11" db="EMBL/GenBank/DDBJ databases">
        <title>Comparative genomics of hydrocarbon-degrading Desulfosarcina strains.</title>
        <authorList>
            <person name="Watanabe M."/>
            <person name="Kojima H."/>
            <person name="Fukui M."/>
        </authorList>
    </citation>
    <scope>NUCLEOTIDE SEQUENCE [LARGE SCALE GENOMIC DNA]</scope>
    <source>
        <strain evidence="2 3">PP31</strain>
    </source>
</reference>
<dbReference type="InterPro" id="IPR052512">
    <property type="entry name" value="4CMD/NDH-1_regulator"/>
</dbReference>
<name>A0A5K7Z0P9_9BACT</name>
<protein>
    <recommendedName>
        <fullName evidence="1">Carboxymuconolactone decarboxylase-like domain-containing protein</fullName>
    </recommendedName>
</protein>
<dbReference type="Proteomes" id="UP000427769">
    <property type="component" value="Chromosome"/>
</dbReference>
<feature type="domain" description="Carboxymuconolactone decarboxylase-like" evidence="1">
    <location>
        <begin position="33"/>
        <end position="95"/>
    </location>
</feature>
<dbReference type="OrthoDB" id="9793083at2"/>
<dbReference type="AlphaFoldDB" id="A0A5K7Z0P9"/>
<evidence type="ECO:0000313" key="3">
    <source>
        <dbReference type="Proteomes" id="UP000427769"/>
    </source>
</evidence>
<dbReference type="GO" id="GO:0051920">
    <property type="term" value="F:peroxiredoxin activity"/>
    <property type="evidence" value="ECO:0007669"/>
    <property type="project" value="InterPro"/>
</dbReference>
<dbReference type="PANTHER" id="PTHR33570:SF9">
    <property type="entry name" value="BLL4600 PROTEIN"/>
    <property type="match status" value="1"/>
</dbReference>
<evidence type="ECO:0000313" key="2">
    <source>
        <dbReference type="EMBL" id="BBO74230.1"/>
    </source>
</evidence>
<dbReference type="EMBL" id="AP021875">
    <property type="protein sequence ID" value="BBO74230.1"/>
    <property type="molecule type" value="Genomic_DNA"/>
</dbReference>